<reference evidence="1" key="3">
    <citation type="submission" date="2018-07" db="EMBL/GenBank/DDBJ databases">
        <title>WGS assembly of Glycine max.</title>
        <authorList>
            <person name="Schmutz J."/>
            <person name="Cannon S."/>
            <person name="Schlueter J."/>
            <person name="Ma J."/>
            <person name="Mitros T."/>
            <person name="Nelson W."/>
            <person name="Hyten D."/>
            <person name="Song Q."/>
            <person name="Thelen J."/>
            <person name="Cheng J."/>
            <person name="Xu D."/>
            <person name="Hellsten U."/>
            <person name="May G."/>
            <person name="Yu Y."/>
            <person name="Sakurai T."/>
            <person name="Umezawa T."/>
            <person name="Bhattacharyya M."/>
            <person name="Sandhu D."/>
            <person name="Valliyodan B."/>
            <person name="Lindquist E."/>
            <person name="Peto M."/>
            <person name="Grant D."/>
            <person name="Shu S."/>
            <person name="Goodstein D."/>
            <person name="Barry K."/>
            <person name="Futrell-Griggs M."/>
            <person name="Abernathy B."/>
            <person name="Du J."/>
            <person name="Tian Z."/>
            <person name="Zhu L."/>
            <person name="Gill N."/>
            <person name="Joshi T."/>
            <person name="Libault M."/>
            <person name="Sethuraman A."/>
            <person name="Zhang X."/>
            <person name="Shinozaki K."/>
            <person name="Nguyen H."/>
            <person name="Wing R."/>
            <person name="Cregan P."/>
            <person name="Specht J."/>
            <person name="Grimwood J."/>
            <person name="Rokhsar D."/>
            <person name="Stacey G."/>
            <person name="Shoemaker R."/>
            <person name="Jackson S."/>
        </authorList>
    </citation>
    <scope>NUCLEOTIDE SEQUENCE</scope>
    <source>
        <tissue evidence="1">Callus</tissue>
    </source>
</reference>
<evidence type="ECO:0000313" key="3">
    <source>
        <dbReference type="Proteomes" id="UP000008827"/>
    </source>
</evidence>
<accession>A0A0R0GE64</accession>
<dbReference type="OMA" id="INGHIMK"/>
<evidence type="ECO:0000313" key="2">
    <source>
        <dbReference type="EnsemblPlants" id="KRH16650"/>
    </source>
</evidence>
<dbReference type="Gramene" id="KRH16650">
    <property type="protein sequence ID" value="KRH16650"/>
    <property type="gene ID" value="GLYMA_14G168200"/>
</dbReference>
<dbReference type="InParanoid" id="A0A0R0GE64"/>
<keyword evidence="3" id="KW-1185">Reference proteome</keyword>
<reference evidence="1 2" key="1">
    <citation type="journal article" date="2010" name="Nature">
        <title>Genome sequence of the palaeopolyploid soybean.</title>
        <authorList>
            <person name="Schmutz J."/>
            <person name="Cannon S.B."/>
            <person name="Schlueter J."/>
            <person name="Ma J."/>
            <person name="Mitros T."/>
            <person name="Nelson W."/>
            <person name="Hyten D.L."/>
            <person name="Song Q."/>
            <person name="Thelen J.J."/>
            <person name="Cheng J."/>
            <person name="Xu D."/>
            <person name="Hellsten U."/>
            <person name="May G.D."/>
            <person name="Yu Y."/>
            <person name="Sakurai T."/>
            <person name="Umezawa T."/>
            <person name="Bhattacharyya M.K."/>
            <person name="Sandhu D."/>
            <person name="Valliyodan B."/>
            <person name="Lindquist E."/>
            <person name="Peto M."/>
            <person name="Grant D."/>
            <person name="Shu S."/>
            <person name="Goodstein D."/>
            <person name="Barry K."/>
            <person name="Futrell-Griggs M."/>
            <person name="Abernathy B."/>
            <person name="Du J."/>
            <person name="Tian Z."/>
            <person name="Zhu L."/>
            <person name="Gill N."/>
            <person name="Joshi T."/>
            <person name="Libault M."/>
            <person name="Sethuraman A."/>
            <person name="Zhang X.-C."/>
            <person name="Shinozaki K."/>
            <person name="Nguyen H.T."/>
            <person name="Wing R.A."/>
            <person name="Cregan P."/>
            <person name="Specht J."/>
            <person name="Grimwood J."/>
            <person name="Rokhsar D."/>
            <person name="Stacey G."/>
            <person name="Shoemaker R.C."/>
            <person name="Jackson S.A."/>
        </authorList>
    </citation>
    <scope>NUCLEOTIDE SEQUENCE</scope>
    <source>
        <strain evidence="2">cv. Williams 82</strain>
        <tissue evidence="1">Callus</tissue>
    </source>
</reference>
<proteinExistence type="predicted"/>
<gene>
    <name evidence="1" type="ORF">GLYMA_14G168200</name>
</gene>
<dbReference type="PANTHER" id="PTHR31286">
    <property type="entry name" value="GLYCINE-RICH CELL WALL STRUCTURAL PROTEIN 1.8-LIKE"/>
    <property type="match status" value="1"/>
</dbReference>
<dbReference type="AlphaFoldDB" id="A0A0R0GE64"/>
<dbReference type="STRING" id="3847.A0A0R0GE64"/>
<dbReference type="EMBL" id="CM000847">
    <property type="protein sequence ID" value="KRH16650.1"/>
    <property type="molecule type" value="Genomic_DNA"/>
</dbReference>
<dbReference type="Proteomes" id="UP000008827">
    <property type="component" value="Chromosome 14"/>
</dbReference>
<dbReference type="InterPro" id="IPR040256">
    <property type="entry name" value="At4g02000-like"/>
</dbReference>
<dbReference type="PANTHER" id="PTHR31286:SF153">
    <property type="entry name" value="DUF4283 DOMAIN PROTEIN"/>
    <property type="match status" value="1"/>
</dbReference>
<sequence length="247" mass="28049">MEDEFERLLIVVEEEEGFTFNLEEANEATTDISFCLAGHFLTDKSINGHIMKEDGGCLEVMKGVAITEIPQGMHMLDVERIVESASWSFDNHMLVLGRLSTGDMLTQIPLFNIPLWVQLHDVPTGFVTPMVGKHMENFIREFLEYDSKNNTGGSRPFMRIKVLVGLRNPLKTGKKLIKPKGEWQMIESNCERLGRSSILGFKTHYKGPKTKITFNCPISRIRLPKPYSANIECFGQFTSIEQTGQFN</sequence>
<organism evidence="1">
    <name type="scientific">Glycine max</name>
    <name type="common">Soybean</name>
    <name type="synonym">Glycine hispida</name>
    <dbReference type="NCBI Taxonomy" id="3847"/>
    <lineage>
        <taxon>Eukaryota</taxon>
        <taxon>Viridiplantae</taxon>
        <taxon>Streptophyta</taxon>
        <taxon>Embryophyta</taxon>
        <taxon>Tracheophyta</taxon>
        <taxon>Spermatophyta</taxon>
        <taxon>Magnoliopsida</taxon>
        <taxon>eudicotyledons</taxon>
        <taxon>Gunneridae</taxon>
        <taxon>Pentapetalae</taxon>
        <taxon>rosids</taxon>
        <taxon>fabids</taxon>
        <taxon>Fabales</taxon>
        <taxon>Fabaceae</taxon>
        <taxon>Papilionoideae</taxon>
        <taxon>50 kb inversion clade</taxon>
        <taxon>NPAAA clade</taxon>
        <taxon>indigoferoid/millettioid clade</taxon>
        <taxon>Phaseoleae</taxon>
        <taxon>Glycine</taxon>
        <taxon>Glycine subgen. Soja</taxon>
    </lineage>
</organism>
<evidence type="ECO:0000313" key="1">
    <source>
        <dbReference type="EMBL" id="KRH16650.1"/>
    </source>
</evidence>
<name>A0A0R0GE64_SOYBN</name>
<reference evidence="2" key="2">
    <citation type="submission" date="2018-02" db="UniProtKB">
        <authorList>
            <consortium name="EnsemblPlants"/>
        </authorList>
    </citation>
    <scope>IDENTIFICATION</scope>
    <source>
        <strain evidence="2">Williams 82</strain>
    </source>
</reference>
<dbReference type="EnsemblPlants" id="KRH16650">
    <property type="protein sequence ID" value="KRH16650"/>
    <property type="gene ID" value="GLYMA_14G168200"/>
</dbReference>
<protein>
    <submittedName>
        <fullName evidence="1 2">Uncharacterized protein</fullName>
    </submittedName>
</protein>